<dbReference type="InterPro" id="IPR030388">
    <property type="entry name" value="G_ERA_dom"/>
</dbReference>
<keyword evidence="8" id="KW-0999">Mitochondrion inner membrane</keyword>
<dbReference type="GO" id="GO:0005743">
    <property type="term" value="C:mitochondrial inner membrane"/>
    <property type="evidence" value="ECO:0007669"/>
    <property type="project" value="UniProtKB-SubCell"/>
</dbReference>
<evidence type="ECO:0000313" key="21">
    <source>
        <dbReference type="Proteomes" id="UP001221898"/>
    </source>
</evidence>
<keyword evidence="7 17" id="KW-0547">Nucleotide-binding</keyword>
<keyword evidence="9 16" id="KW-0694">RNA-binding</keyword>
<evidence type="ECO:0000259" key="18">
    <source>
        <dbReference type="PROSITE" id="PS50823"/>
    </source>
</evidence>
<keyword evidence="21" id="KW-1185">Reference proteome</keyword>
<evidence type="ECO:0000256" key="12">
    <source>
        <dbReference type="ARBA" id="ARBA00023134"/>
    </source>
</evidence>
<comment type="function">
    <text evidence="14">Probable GTPase that plays a role in the mitochondrial ribosomal small subunit assembly. Specifically binds the 12S mitochondrial rRNA (12S mt-rRNA) to a 33 nucleotide section delineating the 3' terminal stem-loop region. May act as a chaperone that protects the 12S mt-rRNA on the 28S mitoribosomal subunit during ribosomal small subunit assembly.</text>
</comment>
<evidence type="ECO:0000256" key="2">
    <source>
        <dbReference type="ARBA" id="ARBA00004637"/>
    </source>
</evidence>
<dbReference type="InterPro" id="IPR009019">
    <property type="entry name" value="KH_sf_prok-type"/>
</dbReference>
<evidence type="ECO:0000256" key="3">
    <source>
        <dbReference type="ARBA" id="ARBA00007921"/>
    </source>
</evidence>
<sequence>MALRFGNTFLRKSLRCSVKVKVAAPVENASWFLNTGSEGGVGRLRTSGQIGLHFTPVCFIASEAVSGMLVKGKATETHDRLCHHPASVPPNNAEQMSLLVNHPDQPENSKILKVAIIGAPNAGKSTLSNQLLGRKVFAVSKKVHTTRSRAQGVLTEDDTQIILLDTPGLTTPSKMKRHQLERSLLVDPLNSVQEADLVLVLVDVSDKWTRNKLCFEVLKCLAQNKNIPAVLVLNKVDLLKGKNMLLDLTAELTEGVVNGRKMRVMSVVKPPPRRGGRDTKAAVARLDVSAQETGDLCSESPAGLPQALMDHTDNGGLSKEELGQLRARQGWPLFLDVFMLSAVEAEEVEALKRYLVLCAKPGPWYYHSGVLTDQNPQDICTNAVRQRLLEYLPQEVPYSVSQTIEVWEEGESGELDILLRLYVKKESHMKMVIGQAGHMIARIAREAAEDLMNVFLCDVKLKISVKVKK</sequence>
<dbReference type="InterPro" id="IPR005225">
    <property type="entry name" value="Small_GTP-bd"/>
</dbReference>
<dbReference type="InterPro" id="IPR027417">
    <property type="entry name" value="P-loop_NTPase"/>
</dbReference>
<dbReference type="Gene3D" id="3.30.300.20">
    <property type="match status" value="1"/>
</dbReference>
<keyword evidence="12 17" id="KW-0342">GTP-binding</keyword>
<evidence type="ECO:0000256" key="17">
    <source>
        <dbReference type="PROSITE-ProRule" id="PRU01050"/>
    </source>
</evidence>
<evidence type="ECO:0000256" key="7">
    <source>
        <dbReference type="ARBA" id="ARBA00022741"/>
    </source>
</evidence>
<dbReference type="Gene3D" id="3.40.50.300">
    <property type="entry name" value="P-loop containing nucleotide triphosphate hydrolases"/>
    <property type="match status" value="1"/>
</dbReference>
<feature type="domain" description="KH type-2" evidence="18">
    <location>
        <begin position="388"/>
        <end position="469"/>
    </location>
</feature>
<organism evidence="20 21">
    <name type="scientific">Aldrovandia affinis</name>
    <dbReference type="NCBI Taxonomy" id="143900"/>
    <lineage>
        <taxon>Eukaryota</taxon>
        <taxon>Metazoa</taxon>
        <taxon>Chordata</taxon>
        <taxon>Craniata</taxon>
        <taxon>Vertebrata</taxon>
        <taxon>Euteleostomi</taxon>
        <taxon>Actinopterygii</taxon>
        <taxon>Neopterygii</taxon>
        <taxon>Teleostei</taxon>
        <taxon>Notacanthiformes</taxon>
        <taxon>Halosauridae</taxon>
        <taxon>Aldrovandia</taxon>
    </lineage>
</organism>
<dbReference type="InterPro" id="IPR005662">
    <property type="entry name" value="GTPase_Era-like"/>
</dbReference>
<dbReference type="PRINTS" id="PR00326">
    <property type="entry name" value="GTP1OBG"/>
</dbReference>
<keyword evidence="11" id="KW-0496">Mitochondrion</keyword>
<protein>
    <recommendedName>
        <fullName evidence="4">GTPase Era, mitochondrial</fullName>
    </recommendedName>
    <alternativeName>
        <fullName evidence="15">ERA-like protein 1</fullName>
    </alternativeName>
</protein>
<dbReference type="CDD" id="cd22534">
    <property type="entry name" value="KH-II_Era"/>
    <property type="match status" value="1"/>
</dbReference>
<evidence type="ECO:0000256" key="6">
    <source>
        <dbReference type="ARBA" id="ARBA00022730"/>
    </source>
</evidence>
<dbReference type="HAMAP" id="MF_00367">
    <property type="entry name" value="GTPase_Era"/>
    <property type="match status" value="1"/>
</dbReference>
<evidence type="ECO:0000256" key="10">
    <source>
        <dbReference type="ARBA" id="ARBA00022946"/>
    </source>
</evidence>
<dbReference type="InterPro" id="IPR006073">
    <property type="entry name" value="GTP-bd"/>
</dbReference>
<dbReference type="GO" id="GO:0000028">
    <property type="term" value="P:ribosomal small subunit assembly"/>
    <property type="evidence" value="ECO:0007669"/>
    <property type="project" value="TreeGrafter"/>
</dbReference>
<keyword evidence="6" id="KW-0699">rRNA-binding</keyword>
<feature type="region of interest" description="G5" evidence="17">
    <location>
        <begin position="340"/>
        <end position="342"/>
    </location>
</feature>
<dbReference type="Pfam" id="PF01926">
    <property type="entry name" value="MMR_HSR1"/>
    <property type="match status" value="1"/>
</dbReference>
<evidence type="ECO:0000256" key="13">
    <source>
        <dbReference type="ARBA" id="ARBA00023136"/>
    </source>
</evidence>
<dbReference type="GO" id="GO:0043024">
    <property type="term" value="F:ribosomal small subunit binding"/>
    <property type="evidence" value="ECO:0007669"/>
    <property type="project" value="TreeGrafter"/>
</dbReference>
<dbReference type="SUPFAM" id="SSF54814">
    <property type="entry name" value="Prokaryotic type KH domain (KH-domain type II)"/>
    <property type="match status" value="1"/>
</dbReference>
<evidence type="ECO:0000256" key="16">
    <source>
        <dbReference type="PROSITE-ProRule" id="PRU00118"/>
    </source>
</evidence>
<dbReference type="PANTHER" id="PTHR42698">
    <property type="entry name" value="GTPASE ERA"/>
    <property type="match status" value="1"/>
</dbReference>
<feature type="region of interest" description="G4" evidence="17">
    <location>
        <begin position="234"/>
        <end position="237"/>
    </location>
</feature>
<evidence type="ECO:0000256" key="1">
    <source>
        <dbReference type="ARBA" id="ARBA00004305"/>
    </source>
</evidence>
<evidence type="ECO:0000313" key="20">
    <source>
        <dbReference type="EMBL" id="KAJ8412405.1"/>
    </source>
</evidence>
<evidence type="ECO:0000259" key="19">
    <source>
        <dbReference type="PROSITE" id="PS51713"/>
    </source>
</evidence>
<dbReference type="SUPFAM" id="SSF52540">
    <property type="entry name" value="P-loop containing nucleoside triphosphate hydrolases"/>
    <property type="match status" value="1"/>
</dbReference>
<dbReference type="PANTHER" id="PTHR42698:SF1">
    <property type="entry name" value="GTPASE ERA, MITOCHONDRIAL"/>
    <property type="match status" value="1"/>
</dbReference>
<proteinExistence type="inferred from homology"/>
<dbReference type="InterPro" id="IPR004044">
    <property type="entry name" value="KH_dom_type_2"/>
</dbReference>
<dbReference type="GO" id="GO:0005525">
    <property type="term" value="F:GTP binding"/>
    <property type="evidence" value="ECO:0007669"/>
    <property type="project" value="UniProtKB-UniRule"/>
</dbReference>
<gene>
    <name evidence="20" type="ORF">AAFF_G00127410</name>
</gene>
<feature type="region of interest" description="G3" evidence="17">
    <location>
        <begin position="165"/>
        <end position="168"/>
    </location>
</feature>
<feature type="domain" description="Era-type G" evidence="19">
    <location>
        <begin position="110"/>
        <end position="362"/>
    </location>
</feature>
<reference evidence="20" key="1">
    <citation type="journal article" date="2023" name="Science">
        <title>Genome structures resolve the early diversification of teleost fishes.</title>
        <authorList>
            <person name="Parey E."/>
            <person name="Louis A."/>
            <person name="Montfort J."/>
            <person name="Bouchez O."/>
            <person name="Roques C."/>
            <person name="Iampietro C."/>
            <person name="Lluch J."/>
            <person name="Castinel A."/>
            <person name="Donnadieu C."/>
            <person name="Desvignes T."/>
            <person name="Floi Bucao C."/>
            <person name="Jouanno E."/>
            <person name="Wen M."/>
            <person name="Mejri S."/>
            <person name="Dirks R."/>
            <person name="Jansen H."/>
            <person name="Henkel C."/>
            <person name="Chen W.J."/>
            <person name="Zahm M."/>
            <person name="Cabau C."/>
            <person name="Klopp C."/>
            <person name="Thompson A.W."/>
            <person name="Robinson-Rechavi M."/>
            <person name="Braasch I."/>
            <person name="Lecointre G."/>
            <person name="Bobe J."/>
            <person name="Postlethwait J.H."/>
            <person name="Berthelot C."/>
            <person name="Roest Crollius H."/>
            <person name="Guiguen Y."/>
        </authorList>
    </citation>
    <scope>NUCLEOTIDE SEQUENCE</scope>
    <source>
        <strain evidence="20">NC1722</strain>
    </source>
</reference>
<dbReference type="GO" id="GO:0019843">
    <property type="term" value="F:rRNA binding"/>
    <property type="evidence" value="ECO:0007669"/>
    <property type="project" value="UniProtKB-KW"/>
</dbReference>
<name>A0AAD7T1C4_9TELE</name>
<dbReference type="PROSITE" id="PS50823">
    <property type="entry name" value="KH_TYPE_2"/>
    <property type="match status" value="1"/>
</dbReference>
<dbReference type="CDD" id="cd04163">
    <property type="entry name" value="Era"/>
    <property type="match status" value="1"/>
</dbReference>
<evidence type="ECO:0000256" key="11">
    <source>
        <dbReference type="ARBA" id="ARBA00023128"/>
    </source>
</evidence>
<comment type="subcellular location">
    <subcellularLocation>
        <location evidence="2">Mitochondrion inner membrane</location>
        <topology evidence="2">Peripheral membrane protein</topology>
    </subcellularLocation>
    <subcellularLocation>
        <location evidence="1">Mitochondrion matrix</location>
    </subcellularLocation>
</comment>
<evidence type="ECO:0000256" key="15">
    <source>
        <dbReference type="ARBA" id="ARBA00030975"/>
    </source>
</evidence>
<comment type="similarity">
    <text evidence="3 17">Belongs to the TRAFAC class TrmE-Era-EngA-EngB-Septin-like GTPase superfamily. Era GTPase family.</text>
</comment>
<keyword evidence="13" id="KW-0472">Membrane</keyword>
<accession>A0AAD7T1C4</accession>
<comment type="caution">
    <text evidence="20">The sequence shown here is derived from an EMBL/GenBank/DDBJ whole genome shotgun (WGS) entry which is preliminary data.</text>
</comment>
<evidence type="ECO:0000256" key="5">
    <source>
        <dbReference type="ARBA" id="ARBA00022517"/>
    </source>
</evidence>
<keyword evidence="10" id="KW-0809">Transit peptide</keyword>
<dbReference type="FunFam" id="3.30.300.20:FF:000016">
    <property type="entry name" value="GTPase Era, mitochondrial isoform 1"/>
    <property type="match status" value="1"/>
</dbReference>
<evidence type="ECO:0000256" key="4">
    <source>
        <dbReference type="ARBA" id="ARBA00019149"/>
    </source>
</evidence>
<feature type="region of interest" description="G1" evidence="17">
    <location>
        <begin position="118"/>
        <end position="125"/>
    </location>
</feature>
<dbReference type="EMBL" id="JAINUG010000019">
    <property type="protein sequence ID" value="KAJ8412405.1"/>
    <property type="molecule type" value="Genomic_DNA"/>
</dbReference>
<evidence type="ECO:0000256" key="9">
    <source>
        <dbReference type="ARBA" id="ARBA00022884"/>
    </source>
</evidence>
<dbReference type="GO" id="GO:0005759">
    <property type="term" value="C:mitochondrial matrix"/>
    <property type="evidence" value="ECO:0007669"/>
    <property type="project" value="UniProtKB-SubCell"/>
</dbReference>
<dbReference type="PROSITE" id="PS51713">
    <property type="entry name" value="G_ERA"/>
    <property type="match status" value="1"/>
</dbReference>
<dbReference type="NCBIfam" id="TIGR00231">
    <property type="entry name" value="small_GTP"/>
    <property type="match status" value="1"/>
</dbReference>
<evidence type="ECO:0000256" key="14">
    <source>
        <dbReference type="ARBA" id="ARBA00025227"/>
    </source>
</evidence>
<keyword evidence="5" id="KW-0690">Ribosome biogenesis</keyword>
<dbReference type="AlphaFoldDB" id="A0AAD7T1C4"/>
<dbReference type="Proteomes" id="UP001221898">
    <property type="component" value="Unassembled WGS sequence"/>
</dbReference>
<dbReference type="InterPro" id="IPR015946">
    <property type="entry name" value="KH_dom-like_a/b"/>
</dbReference>
<dbReference type="Pfam" id="PF07650">
    <property type="entry name" value="KH_2"/>
    <property type="match status" value="1"/>
</dbReference>
<feature type="region of interest" description="G2" evidence="17">
    <location>
        <begin position="144"/>
        <end position="148"/>
    </location>
</feature>
<evidence type="ECO:0000256" key="8">
    <source>
        <dbReference type="ARBA" id="ARBA00022792"/>
    </source>
</evidence>
<dbReference type="FunFam" id="3.40.50.300:FF:002220">
    <property type="entry name" value="GTPase Era, mitochondrial"/>
    <property type="match status" value="1"/>
</dbReference>